<dbReference type="InterPro" id="IPR045032">
    <property type="entry name" value="PEL"/>
</dbReference>
<evidence type="ECO:0000256" key="3">
    <source>
        <dbReference type="SAM" id="MobiDB-lite"/>
    </source>
</evidence>
<evidence type="ECO:0000256" key="1">
    <source>
        <dbReference type="ARBA" id="ARBA00023239"/>
    </source>
</evidence>
<keyword evidence="4" id="KW-0732">Signal</keyword>
<dbReference type="GO" id="GO:0005576">
    <property type="term" value="C:extracellular region"/>
    <property type="evidence" value="ECO:0007669"/>
    <property type="project" value="UniProtKB-SubCell"/>
</dbReference>
<dbReference type="InterPro" id="IPR008979">
    <property type="entry name" value="Galactose-bd-like_sf"/>
</dbReference>
<name>A4BA23_9GAMM</name>
<dbReference type="HOGENOM" id="CLU_013417_0_0_6"/>
<comment type="similarity">
    <text evidence="2">Belongs to the polysaccharide lyase 1 family.</text>
</comment>
<dbReference type="PANTHER" id="PTHR31683">
    <property type="entry name" value="PECTATE LYASE 18-RELATED"/>
    <property type="match status" value="1"/>
</dbReference>
<comment type="subcellular location">
    <subcellularLocation>
        <location evidence="2">Secreted</location>
    </subcellularLocation>
</comment>
<dbReference type="Proteomes" id="UP000005953">
    <property type="component" value="Unassembled WGS sequence"/>
</dbReference>
<organism evidence="6 7">
    <name type="scientific">Reinekea blandensis MED297</name>
    <dbReference type="NCBI Taxonomy" id="314283"/>
    <lineage>
        <taxon>Bacteria</taxon>
        <taxon>Pseudomonadati</taxon>
        <taxon>Pseudomonadota</taxon>
        <taxon>Gammaproteobacteria</taxon>
        <taxon>Oceanospirillales</taxon>
        <taxon>Saccharospirillaceae</taxon>
        <taxon>Reinekea</taxon>
    </lineage>
</organism>
<dbReference type="Gene3D" id="2.160.20.10">
    <property type="entry name" value="Single-stranded right-handed beta-helix, Pectin lyase-like"/>
    <property type="match status" value="1"/>
</dbReference>
<dbReference type="STRING" id="314283.MED297_09726"/>
<evidence type="ECO:0000313" key="6">
    <source>
        <dbReference type="EMBL" id="EAR10779.1"/>
    </source>
</evidence>
<feature type="compositionally biased region" description="Gly residues" evidence="3">
    <location>
        <begin position="228"/>
        <end position="241"/>
    </location>
</feature>
<dbReference type="InterPro" id="IPR011050">
    <property type="entry name" value="Pectin_lyase_fold/virulence"/>
</dbReference>
<dbReference type="PANTHER" id="PTHR31683:SF18">
    <property type="entry name" value="PECTATE LYASE 21-RELATED"/>
    <property type="match status" value="1"/>
</dbReference>
<dbReference type="SMART" id="SM00656">
    <property type="entry name" value="Amb_all"/>
    <property type="match status" value="1"/>
</dbReference>
<feature type="signal peptide" evidence="4">
    <location>
        <begin position="1"/>
        <end position="23"/>
    </location>
</feature>
<dbReference type="GO" id="GO:0030246">
    <property type="term" value="F:carbohydrate binding"/>
    <property type="evidence" value="ECO:0007669"/>
    <property type="project" value="InterPro"/>
</dbReference>
<dbReference type="EMBL" id="AAOE01000002">
    <property type="protein sequence ID" value="EAR10779.1"/>
    <property type="molecule type" value="Genomic_DNA"/>
</dbReference>
<feature type="domain" description="CBM6" evidence="5">
    <location>
        <begin position="79"/>
        <end position="208"/>
    </location>
</feature>
<feature type="region of interest" description="Disordered" evidence="3">
    <location>
        <begin position="215"/>
        <end position="254"/>
    </location>
</feature>
<evidence type="ECO:0000256" key="4">
    <source>
        <dbReference type="SAM" id="SignalP"/>
    </source>
</evidence>
<dbReference type="PROSITE" id="PS51175">
    <property type="entry name" value="CBM6"/>
    <property type="match status" value="1"/>
</dbReference>
<protein>
    <submittedName>
        <fullName evidence="6">Pectate lyase I</fullName>
    </submittedName>
</protein>
<dbReference type="CDD" id="cd04082">
    <property type="entry name" value="CBM35_pectate_lyase-like"/>
    <property type="match status" value="1"/>
</dbReference>
<evidence type="ECO:0000256" key="2">
    <source>
        <dbReference type="RuleBase" id="RU361173"/>
    </source>
</evidence>
<keyword evidence="2" id="KW-0964">Secreted</keyword>
<dbReference type="GO" id="GO:0030570">
    <property type="term" value="F:pectate lyase activity"/>
    <property type="evidence" value="ECO:0007669"/>
    <property type="project" value="InterPro"/>
</dbReference>
<dbReference type="InterPro" id="IPR005084">
    <property type="entry name" value="CBM6"/>
</dbReference>
<dbReference type="SUPFAM" id="SSF51126">
    <property type="entry name" value="Pectin lyase-like"/>
    <property type="match status" value="1"/>
</dbReference>
<dbReference type="InterPro" id="IPR012334">
    <property type="entry name" value="Pectin_lyas_fold"/>
</dbReference>
<keyword evidence="1 2" id="KW-0456">Lyase</keyword>
<dbReference type="SUPFAM" id="SSF49785">
    <property type="entry name" value="Galactose-binding domain-like"/>
    <property type="match status" value="1"/>
</dbReference>
<feature type="compositionally biased region" description="Acidic residues" evidence="3">
    <location>
        <begin position="59"/>
        <end position="76"/>
    </location>
</feature>
<comment type="caution">
    <text evidence="6">The sequence shown here is derived from an EMBL/GenBank/DDBJ whole genome shotgun (WGS) entry which is preliminary data.</text>
</comment>
<evidence type="ECO:0000313" key="7">
    <source>
        <dbReference type="Proteomes" id="UP000005953"/>
    </source>
</evidence>
<proteinExistence type="inferred from homology"/>
<keyword evidence="2" id="KW-0119">Carbohydrate metabolism</keyword>
<feature type="region of interest" description="Disordered" evidence="3">
    <location>
        <begin position="40"/>
        <end position="79"/>
    </location>
</feature>
<keyword evidence="2" id="KW-0624">Polysaccharide degradation</keyword>
<keyword evidence="7" id="KW-1185">Reference proteome</keyword>
<reference evidence="6 7" key="1">
    <citation type="submission" date="2006-02" db="EMBL/GenBank/DDBJ databases">
        <authorList>
            <person name="Pinhassi J."/>
            <person name="Pedros-Alio C."/>
            <person name="Ferriera S."/>
            <person name="Johnson J."/>
            <person name="Kravitz S."/>
            <person name="Halpern A."/>
            <person name="Remington K."/>
            <person name="Beeson K."/>
            <person name="Tran B."/>
            <person name="Rogers Y.-H."/>
            <person name="Friedman R."/>
            <person name="Venter J.C."/>
        </authorList>
    </citation>
    <scope>NUCLEOTIDE SEQUENCE [LARGE SCALE GENOMIC DNA]</scope>
    <source>
        <strain evidence="6 7">MED297</strain>
    </source>
</reference>
<dbReference type="Gene3D" id="2.60.120.260">
    <property type="entry name" value="Galactose-binding domain-like"/>
    <property type="match status" value="1"/>
</dbReference>
<dbReference type="InterPro" id="IPR002022">
    <property type="entry name" value="Pec_lyase"/>
</dbReference>
<dbReference type="Pfam" id="PF00544">
    <property type="entry name" value="Pectate_lyase_4"/>
    <property type="match status" value="1"/>
</dbReference>
<evidence type="ECO:0000259" key="5">
    <source>
        <dbReference type="PROSITE" id="PS51175"/>
    </source>
</evidence>
<accession>A4BA23</accession>
<dbReference type="AlphaFoldDB" id="A4BA23"/>
<sequence length="727" mass="78523">MTPQGHIMTFRTIVALSALLAFAGCDFQIDLGENVSDLPQLEEPVDNDADINSGNDNGGDNDNDQGDDEGTDDDNSDPTTFLILQENHSGFCQVDGVIEQEHLGFTGLGYANTDNAMGSEIRWSINAQDAGTYLIRVRYANGDDSSRPGHYLVNGTEQVIFEGNSTGDWAQYKLSTEVPVFLNAGLNQVTLKSTSDGGLANIDYLHIAGQNLNPGNCSDDGEDDGGAGDDGGNTGGDNGSGDGDDSGSGNADTPAQVCLDLVQNDDINWRESSLSSDQAIVECLAETLGRPIGFGENTTGGYAADGGSQLVVIRNDASASVAEQLLAAISDPSPNWIVFDKADFADETAIRMHSLYCNDGDVLSALNNATPEQCRNPEQWCEANGVSASSCLNTFYNDKLNDKSLPIRTLLVDSNTTIDGRGTQAFMQFLGFSIGKDSSGQSTHESNNVIITNMEFRGAGHVEDHNLDPDMIRSTGESHNIWIHQNTFDTTGDSAWDIKVGAYDVTLSFNKLINVKRAGLMGSSDSRTINEQITATMHNNLFITEDPYYANKSYDTLRRVPLMRRGQLHAFNNVFYGYRKDILSVRVGGRILFENNIVLNNLDEANDKGDDMPYFLEKLFRDFREGGLEIRNSLVSFSDSNCTMIGQPGDPSASHGSTPEMSIAYLNRSNSQIQNHRFEAGQDLVSYVSATAGKGGETPYLSAMAQEALTVIDAAPETCQATSQVPH</sequence>
<dbReference type="GO" id="GO:0000272">
    <property type="term" value="P:polysaccharide catabolic process"/>
    <property type="evidence" value="ECO:0007669"/>
    <property type="project" value="UniProtKB-KW"/>
</dbReference>
<gene>
    <name evidence="6" type="ORF">MED297_09726</name>
</gene>
<feature type="chain" id="PRO_5002666537" evidence="4">
    <location>
        <begin position="24"/>
        <end position="727"/>
    </location>
</feature>